<keyword evidence="2" id="KW-1185">Reference proteome</keyword>
<evidence type="ECO:0000313" key="2">
    <source>
        <dbReference type="Proteomes" id="UP000059542"/>
    </source>
</evidence>
<accession>A0A0U4AJK1</accession>
<protein>
    <submittedName>
        <fullName evidence="1">Uncharacterized protein</fullName>
    </submittedName>
</protein>
<sequence>MIYSFPFQLLHQPFQKLSWRAARPALLLLLVAGLAQPALAQKYRTAAGFRSGGSSYGITIQQLVLPSTTLEGLGMLAPRERSATVLAERHFGILGPSLNYYLGAGGHYGTNKDDGNFWGFDGIIGAEYKIAFVPVVLSIDFKPTVEFHSSDWNRFPTGFSVRYIILKQKNEGLFHGVFDKIKGKFKGPDSE</sequence>
<reference evidence="1 2" key="1">
    <citation type="submission" date="2015-12" db="EMBL/GenBank/DDBJ databases">
        <authorList>
            <person name="Shamseldin A."/>
            <person name="Moawad H."/>
            <person name="Abd El-Rahim W.M."/>
            <person name="Sadowsky M.J."/>
        </authorList>
    </citation>
    <scope>NUCLEOTIDE SEQUENCE [LARGE SCALE GENOMIC DNA]</scope>
    <source>
        <strain evidence="1 2">DG5B</strain>
    </source>
</reference>
<dbReference type="AlphaFoldDB" id="A0A0U4AJK1"/>
<dbReference type="OrthoDB" id="963987at2"/>
<organism evidence="1 2">
    <name type="scientific">Hymenobacter sedentarius</name>
    <dbReference type="NCBI Taxonomy" id="1411621"/>
    <lineage>
        <taxon>Bacteria</taxon>
        <taxon>Pseudomonadati</taxon>
        <taxon>Bacteroidota</taxon>
        <taxon>Cytophagia</taxon>
        <taxon>Cytophagales</taxon>
        <taxon>Hymenobacteraceae</taxon>
        <taxon>Hymenobacter</taxon>
    </lineage>
</organism>
<dbReference type="STRING" id="1411621.AUC43_00745"/>
<gene>
    <name evidence="1" type="ORF">AUC43_00745</name>
</gene>
<evidence type="ECO:0000313" key="1">
    <source>
        <dbReference type="EMBL" id="ALW83760.1"/>
    </source>
</evidence>
<proteinExistence type="predicted"/>
<dbReference type="EMBL" id="CP013909">
    <property type="protein sequence ID" value="ALW83760.1"/>
    <property type="molecule type" value="Genomic_DNA"/>
</dbReference>
<dbReference type="RefSeq" id="WP_068188519.1">
    <property type="nucleotide sequence ID" value="NZ_CP013909.1"/>
</dbReference>
<name>A0A0U4AJK1_9BACT</name>
<dbReference type="KEGG" id="hyg:AUC43_00745"/>
<dbReference type="Proteomes" id="UP000059542">
    <property type="component" value="Chromosome"/>
</dbReference>